<accession>A0A934MGZ3</accession>
<dbReference type="Proteomes" id="UP000642488">
    <property type="component" value="Unassembled WGS sequence"/>
</dbReference>
<dbReference type="Pfam" id="PF12073">
    <property type="entry name" value="DUF3553"/>
    <property type="match status" value="1"/>
</dbReference>
<reference evidence="1" key="1">
    <citation type="submission" date="2020-12" db="EMBL/GenBank/DDBJ databases">
        <title>Bacterial taxonomy.</title>
        <authorList>
            <person name="Pan X."/>
        </authorList>
    </citation>
    <scope>NUCLEOTIDE SEQUENCE</scope>
    <source>
        <strain evidence="1">KCTC 52957</strain>
    </source>
</reference>
<dbReference type="RefSeq" id="WP_198916040.1">
    <property type="nucleotide sequence ID" value="NZ_JAEKPD010000008.1"/>
</dbReference>
<keyword evidence="2" id="KW-1185">Reference proteome</keyword>
<gene>
    <name evidence="1" type="ORF">ILP92_08890</name>
</gene>
<comment type="caution">
    <text evidence="1">The sequence shown here is derived from an EMBL/GenBank/DDBJ whole genome shotgun (WGS) entry which is preliminary data.</text>
</comment>
<dbReference type="AlphaFoldDB" id="A0A934MGZ3"/>
<sequence length="58" mass="6359">MSDMNALLEPGMIVRHPDQPDWGDGQVQSNIGGKVTVMFQHVGKVVIDGRKVDLVPVF</sequence>
<protein>
    <submittedName>
        <fullName evidence="1">DUF3553 domain-containing protein</fullName>
    </submittedName>
</protein>
<evidence type="ECO:0000313" key="1">
    <source>
        <dbReference type="EMBL" id="MBJ3762859.1"/>
    </source>
</evidence>
<name>A0A934MGZ3_9RHOB</name>
<dbReference type="EMBL" id="JAEKPD010000008">
    <property type="protein sequence ID" value="MBJ3762859.1"/>
    <property type="molecule type" value="Genomic_DNA"/>
</dbReference>
<organism evidence="1 2">
    <name type="scientific">Palleronia pontilimi</name>
    <dbReference type="NCBI Taxonomy" id="1964209"/>
    <lineage>
        <taxon>Bacteria</taxon>
        <taxon>Pseudomonadati</taxon>
        <taxon>Pseudomonadota</taxon>
        <taxon>Alphaproteobacteria</taxon>
        <taxon>Rhodobacterales</taxon>
        <taxon>Roseobacteraceae</taxon>
        <taxon>Palleronia</taxon>
    </lineage>
</organism>
<evidence type="ECO:0000313" key="2">
    <source>
        <dbReference type="Proteomes" id="UP000642488"/>
    </source>
</evidence>
<dbReference type="InterPro" id="IPR021938">
    <property type="entry name" value="DUF3553"/>
</dbReference>
<proteinExistence type="predicted"/>